<gene>
    <name evidence="1" type="ORF">ACOLOM_LOCUS7680</name>
</gene>
<accession>A0ACA9N3M0</accession>
<protein>
    <submittedName>
        <fullName evidence="1">2087_t:CDS:1</fullName>
    </submittedName>
</protein>
<organism evidence="1 2">
    <name type="scientific">Acaulospora colombiana</name>
    <dbReference type="NCBI Taxonomy" id="27376"/>
    <lineage>
        <taxon>Eukaryota</taxon>
        <taxon>Fungi</taxon>
        <taxon>Fungi incertae sedis</taxon>
        <taxon>Mucoromycota</taxon>
        <taxon>Glomeromycotina</taxon>
        <taxon>Glomeromycetes</taxon>
        <taxon>Diversisporales</taxon>
        <taxon>Acaulosporaceae</taxon>
        <taxon>Acaulospora</taxon>
    </lineage>
</organism>
<proteinExistence type="predicted"/>
<evidence type="ECO:0000313" key="2">
    <source>
        <dbReference type="Proteomes" id="UP000789525"/>
    </source>
</evidence>
<reference evidence="1" key="1">
    <citation type="submission" date="2021-06" db="EMBL/GenBank/DDBJ databases">
        <authorList>
            <person name="Kallberg Y."/>
            <person name="Tangrot J."/>
            <person name="Rosling A."/>
        </authorList>
    </citation>
    <scope>NUCLEOTIDE SEQUENCE</scope>
    <source>
        <strain evidence="1">CL356</strain>
    </source>
</reference>
<evidence type="ECO:0000313" key="1">
    <source>
        <dbReference type="EMBL" id="CAG8632542.1"/>
    </source>
</evidence>
<dbReference type="Proteomes" id="UP000789525">
    <property type="component" value="Unassembled WGS sequence"/>
</dbReference>
<comment type="caution">
    <text evidence="1">The sequence shown here is derived from an EMBL/GenBank/DDBJ whole genome shotgun (WGS) entry which is preliminary data.</text>
</comment>
<dbReference type="EMBL" id="CAJVPT010018239">
    <property type="protein sequence ID" value="CAG8632542.1"/>
    <property type="molecule type" value="Genomic_DNA"/>
</dbReference>
<name>A0ACA9N3M0_9GLOM</name>
<keyword evidence="2" id="KW-1185">Reference proteome</keyword>
<sequence length="203" mass="23384">MSSQWLDHINFSFRLQYLDDQEYEIYELIENSERKGIAKSDIQKQTKIVQSIVENCLKIMQDRKLIKEVKPKNKKLYMLFDIKPADESLSRLLYTNGEPDTSFPKDMDTNAVFYPGYSAYPTLAKVVQCVQETKVTELEVEEADIRQILEVLIYEGKIVKKFSGGLPDHNSSSSNEGRHESQVVYMAKKPKSMNNSWTPTPCG</sequence>
<feature type="non-terminal residue" evidence="1">
    <location>
        <position position="203"/>
    </location>
</feature>